<protein>
    <submittedName>
        <fullName evidence="8">Polynucleotide 3'-phosphatase ZDP</fullName>
    </submittedName>
</protein>
<feature type="compositionally biased region" description="Polar residues" evidence="6">
    <location>
        <begin position="1172"/>
        <end position="1191"/>
    </location>
</feature>
<dbReference type="InterPro" id="IPR013954">
    <property type="entry name" value="PNK3P"/>
</dbReference>
<dbReference type="GO" id="GO:0003690">
    <property type="term" value="F:double-stranded DNA binding"/>
    <property type="evidence" value="ECO:0007669"/>
    <property type="project" value="TreeGrafter"/>
</dbReference>
<comment type="subcellular location">
    <subcellularLocation>
        <location evidence="1">Nucleus</location>
    </subcellularLocation>
</comment>
<feature type="region of interest" description="Disordered" evidence="6">
    <location>
        <begin position="88"/>
        <end position="134"/>
    </location>
</feature>
<dbReference type="Gene3D" id="3.40.50.1000">
    <property type="entry name" value="HAD superfamily/HAD-like"/>
    <property type="match status" value="1"/>
</dbReference>
<reference evidence="8" key="1">
    <citation type="journal article" date="2019" name="Science">
        <title>Mutation of a bHLH transcription factor allowed almond domestication.</title>
        <authorList>
            <person name="Sanchez-Perez R."/>
            <person name="Pavan S."/>
            <person name="Mazzeo R."/>
            <person name="Moldovan C."/>
            <person name="Aiese Cigliano R."/>
            <person name="Del Cueto J."/>
            <person name="Ricciardi F."/>
            <person name="Lotti C."/>
            <person name="Ricciardi L."/>
            <person name="Dicenta F."/>
            <person name="Lopez-Marques R.L."/>
            <person name="Lindberg Moller B."/>
        </authorList>
    </citation>
    <scope>NUCLEOTIDE SEQUENCE</scope>
</reference>
<accession>A0A4Y1QWM1</accession>
<dbReference type="InterPro" id="IPR036412">
    <property type="entry name" value="HAD-like_sf"/>
</dbReference>
<dbReference type="PANTHER" id="PTHR12083">
    <property type="entry name" value="BIFUNCTIONAL POLYNUCLEOTIDE PHOSPHATASE/KINASE"/>
    <property type="match status" value="1"/>
</dbReference>
<feature type="region of interest" description="Disordered" evidence="6">
    <location>
        <begin position="1234"/>
        <end position="1259"/>
    </location>
</feature>
<feature type="compositionally biased region" description="Basic and acidic residues" evidence="6">
    <location>
        <begin position="413"/>
        <end position="423"/>
    </location>
</feature>
<gene>
    <name evidence="8" type="ORF">Prudu_004949</name>
</gene>
<feature type="region of interest" description="Disordered" evidence="6">
    <location>
        <begin position="744"/>
        <end position="767"/>
    </location>
</feature>
<evidence type="ECO:0000256" key="1">
    <source>
        <dbReference type="ARBA" id="ARBA00004123"/>
    </source>
</evidence>
<dbReference type="InterPro" id="IPR036957">
    <property type="entry name" value="Znf_PARP_sf"/>
</dbReference>
<dbReference type="PROSITE" id="PS50064">
    <property type="entry name" value="ZF_PARP_2"/>
    <property type="match status" value="1"/>
</dbReference>
<dbReference type="GO" id="GO:0046404">
    <property type="term" value="F:ATP-dependent polydeoxyribonucleotide 5'-hydroxyl-kinase activity"/>
    <property type="evidence" value="ECO:0007669"/>
    <property type="project" value="TreeGrafter"/>
</dbReference>
<dbReference type="NCBIfam" id="TIGR01662">
    <property type="entry name" value="HAD-SF-IIIA"/>
    <property type="match status" value="1"/>
</dbReference>
<feature type="compositionally biased region" description="Acidic residues" evidence="6">
    <location>
        <begin position="557"/>
        <end position="573"/>
    </location>
</feature>
<dbReference type="GO" id="GO:0046403">
    <property type="term" value="F:polynucleotide 3'-phosphatase activity"/>
    <property type="evidence" value="ECO:0007669"/>
    <property type="project" value="TreeGrafter"/>
</dbReference>
<dbReference type="FunFam" id="3.40.50.1000:FF:000198">
    <property type="entry name" value="Bifunctional polynucleotide phosphatase/kinase"/>
    <property type="match status" value="1"/>
</dbReference>
<dbReference type="InterPro" id="IPR001510">
    <property type="entry name" value="Znf_PARP"/>
</dbReference>
<dbReference type="EMBL" id="AP019297">
    <property type="protein sequence ID" value="BBG96208.1"/>
    <property type="molecule type" value="Genomic_DNA"/>
</dbReference>
<dbReference type="GO" id="GO:0008270">
    <property type="term" value="F:zinc ion binding"/>
    <property type="evidence" value="ECO:0007669"/>
    <property type="project" value="UniProtKB-KW"/>
</dbReference>
<feature type="compositionally biased region" description="Basic and acidic residues" evidence="6">
    <location>
        <begin position="464"/>
        <end position="478"/>
    </location>
</feature>
<dbReference type="Gene3D" id="3.30.1740.10">
    <property type="entry name" value="Zinc finger, PARP-type"/>
    <property type="match status" value="1"/>
</dbReference>
<feature type="region of interest" description="Disordered" evidence="6">
    <location>
        <begin position="1158"/>
        <end position="1191"/>
    </location>
</feature>
<feature type="compositionally biased region" description="Basic and acidic residues" evidence="6">
    <location>
        <begin position="744"/>
        <end position="756"/>
    </location>
</feature>
<evidence type="ECO:0000256" key="5">
    <source>
        <dbReference type="ARBA" id="ARBA00023242"/>
    </source>
</evidence>
<dbReference type="InterPro" id="IPR006549">
    <property type="entry name" value="HAD-SF_hydro_IIIA"/>
</dbReference>
<dbReference type="SMART" id="SM01336">
    <property type="entry name" value="zf-PARP"/>
    <property type="match status" value="1"/>
</dbReference>
<feature type="region of interest" description="Disordered" evidence="6">
    <location>
        <begin position="553"/>
        <end position="573"/>
    </location>
</feature>
<dbReference type="AlphaFoldDB" id="A0A4Y1QWM1"/>
<feature type="domain" description="PARP-type" evidence="7">
    <location>
        <begin position="9"/>
        <end position="90"/>
    </location>
</feature>
<dbReference type="CDD" id="cd01625">
    <property type="entry name" value="HAD_PNP"/>
    <property type="match status" value="1"/>
</dbReference>
<evidence type="ECO:0000256" key="2">
    <source>
        <dbReference type="ARBA" id="ARBA00022723"/>
    </source>
</evidence>
<dbReference type="PANTHER" id="PTHR12083:SF9">
    <property type="entry name" value="BIFUNCTIONAL POLYNUCLEOTIDE PHOSPHATASE_KINASE"/>
    <property type="match status" value="1"/>
</dbReference>
<evidence type="ECO:0000256" key="6">
    <source>
        <dbReference type="SAM" id="MobiDB-lite"/>
    </source>
</evidence>
<name>A0A4Y1QWM1_PRUDU</name>
<keyword evidence="2" id="KW-0479">Metal-binding</keyword>
<feature type="compositionally biased region" description="Low complexity" evidence="6">
    <location>
        <begin position="441"/>
        <end position="453"/>
    </location>
</feature>
<dbReference type="SUPFAM" id="SSF56784">
    <property type="entry name" value="HAD-like"/>
    <property type="match status" value="1"/>
</dbReference>
<dbReference type="InterPro" id="IPR006551">
    <property type="entry name" value="Polynucleotide_phosphatase"/>
</dbReference>
<sequence length="1259" mass="138940">MSSSSSTQILAEYAKSKRSCKKCSKAIDAKALRLGLVSRDARGFDVTKWHHLDCFNFGSESVASVEKIKGFQSLESSDQESLKKLVAATDKSRREDSNESTYAVEGKESSQGKRVHEVDENQNEEEERSLKKAKSSKCDGQAKLDISFTISDVKDKYKDATLSPKWKAFQTIIFLERDDGLHDSSKIAAFDFDGCLANTNVKRGGPDAWSLMYPSIPDKLQSLYEDGYKLVIFTNESNIERWKNKRQVAVDSKIGRLNNFIKKVKVPIQVFIACGLGKSGGQAEDPFRKPKPGMWHILEQHFNSGISIDMDQSFYVGDAAGRKNDHSDADIKFAEAVGLKFYVPEEYFGSTKKLNLIACSLSVVCQLWTSNSLRALSKTWQHPTNLKSPAIRCCQMELEASSKQTTDEEEDESARTGTEDSEMKSSTSTLSGTKAPPPPLTLTLTLQLTTPTPIHIPIPPTRQTGRETERQEMKEKGPTRRSPRNPTRLHIRAILGPARPRPMTPLPVHHYHAHEAQFGSGNPPSIPEEQAKLAALKLQHNALDACRGLFLGNAGSDSEESESEYEDESGDGDDYWVEGDESEVYKVLLNVFVEKSELRSYYEVNYENGEFYCLVCGGLGKNKWVKGCVGLVQHSISISNTKKKRAHRAFAQVVCRVLGWDFNRLPTIVLKGERLGLSMEKPRQERGETEVNAGSSEGVSVVVEDNVATENDANAEYGEKETFEDHQNKGKQLMICENSLKYDDTNESTERTEKGISETGTNKGAVDASGIDQSLVSKTEWPCKESSVSSSTVLGWRTFSSHSASATCSIPVEEQARPATLLLQQKALKECQDFFAGYSGEDISEDEDEGDLMDEDGSDESEELKFFSRIFTDHGELRSFYVNNYEDGEFYCLVCGGVGKKVWKRFKGCVALLQHSTAILKTKKVAHRAYGEVIFKVLGLDIGQPPTVGSKDIPLDDGPLAKSDNLQGELEENADDHKDNVVVPKENLDSVSDHIGETVSKQESVSDHVVQSTGTSKTCELQGEVEENADDHKDIAAVLKKNLDSLSNHSGEIVSREESDVVQSNGASKTCELRVSFTQQFIQQSRAESQLPFIAAVSKENLDSMSGHSGEIVSKEESDVVQSNGASKTCKLQGELEENGDDHKANAVVLKESLGSMSGHNGEIVSTEESDVVQSDGTSKTSELQGKTQKNAGGLNKDLNYYIAFMEPCMTSLRELSMVTIKIRIPRLANTEPEMLKLGPPAPAPDRSELRVVSHSALH</sequence>
<evidence type="ECO:0000256" key="3">
    <source>
        <dbReference type="ARBA" id="ARBA00022771"/>
    </source>
</evidence>
<keyword evidence="4" id="KW-0862">Zinc</keyword>
<keyword evidence="3" id="KW-0863">Zinc-finger</keyword>
<dbReference type="InterPro" id="IPR023214">
    <property type="entry name" value="HAD_sf"/>
</dbReference>
<organism evidence="8">
    <name type="scientific">Prunus dulcis</name>
    <name type="common">Almond</name>
    <name type="synonym">Amygdalus dulcis</name>
    <dbReference type="NCBI Taxonomy" id="3755"/>
    <lineage>
        <taxon>Eukaryota</taxon>
        <taxon>Viridiplantae</taxon>
        <taxon>Streptophyta</taxon>
        <taxon>Embryophyta</taxon>
        <taxon>Tracheophyta</taxon>
        <taxon>Spermatophyta</taxon>
        <taxon>Magnoliopsida</taxon>
        <taxon>eudicotyledons</taxon>
        <taxon>Gunneridae</taxon>
        <taxon>Pentapetalae</taxon>
        <taxon>rosids</taxon>
        <taxon>fabids</taxon>
        <taxon>Rosales</taxon>
        <taxon>Rosaceae</taxon>
        <taxon>Amygdaloideae</taxon>
        <taxon>Amygdaleae</taxon>
        <taxon>Prunus</taxon>
    </lineage>
</organism>
<evidence type="ECO:0000313" key="8">
    <source>
        <dbReference type="EMBL" id="BBG96208.1"/>
    </source>
</evidence>
<dbReference type="SUPFAM" id="SSF57716">
    <property type="entry name" value="Glucocorticoid receptor-like (DNA-binding domain)"/>
    <property type="match status" value="1"/>
</dbReference>
<keyword evidence="5" id="KW-0539">Nucleus</keyword>
<feature type="compositionally biased region" description="Basic and acidic residues" evidence="6">
    <location>
        <begin position="105"/>
        <end position="119"/>
    </location>
</feature>
<proteinExistence type="predicted"/>
<evidence type="ECO:0000256" key="4">
    <source>
        <dbReference type="ARBA" id="ARBA00022833"/>
    </source>
</evidence>
<evidence type="ECO:0000259" key="7">
    <source>
        <dbReference type="PROSITE" id="PS50064"/>
    </source>
</evidence>
<dbReference type="GO" id="GO:0005634">
    <property type="term" value="C:nucleus"/>
    <property type="evidence" value="ECO:0007669"/>
    <property type="project" value="UniProtKB-SubCell"/>
</dbReference>
<dbReference type="Pfam" id="PF00645">
    <property type="entry name" value="zf-PARP"/>
    <property type="match status" value="1"/>
</dbReference>
<feature type="region of interest" description="Disordered" evidence="6">
    <location>
        <begin position="399"/>
        <end position="487"/>
    </location>
</feature>
<dbReference type="Pfam" id="PF08645">
    <property type="entry name" value="PNK3P"/>
    <property type="match status" value="1"/>
</dbReference>
<dbReference type="NCBIfam" id="TIGR01664">
    <property type="entry name" value="DNA-3'-Pase"/>
    <property type="match status" value="1"/>
</dbReference>
<dbReference type="GO" id="GO:0006281">
    <property type="term" value="P:DNA repair"/>
    <property type="evidence" value="ECO:0007669"/>
    <property type="project" value="TreeGrafter"/>
</dbReference>